<dbReference type="Proteomes" id="UP001589870">
    <property type="component" value="Unassembled WGS sequence"/>
</dbReference>
<sequence>MSVYDLQGMAAQSHSVGALANSGVSWWSCGDHKPSEISLFACG</sequence>
<dbReference type="InterPro" id="IPR045825">
    <property type="entry name" value="RamS"/>
</dbReference>
<evidence type="ECO:0000313" key="1">
    <source>
        <dbReference type="EMBL" id="MFC0865418.1"/>
    </source>
</evidence>
<keyword evidence="2" id="KW-1185">Reference proteome</keyword>
<protein>
    <submittedName>
        <fullName evidence="1">SapB/AmfS family lanthipeptide</fullName>
    </submittedName>
</protein>
<dbReference type="EMBL" id="JBHMQT010000055">
    <property type="protein sequence ID" value="MFC0865418.1"/>
    <property type="molecule type" value="Genomic_DNA"/>
</dbReference>
<comment type="caution">
    <text evidence="1">The sequence shown here is derived from an EMBL/GenBank/DDBJ whole genome shotgun (WGS) entry which is preliminary data.</text>
</comment>
<accession>A0ABV6UB73</accession>
<name>A0ABV6UB73_9ACTN</name>
<proteinExistence type="predicted"/>
<organism evidence="1 2">
    <name type="scientific">Sphaerimonospora cavernae</name>
    <dbReference type="NCBI Taxonomy" id="1740611"/>
    <lineage>
        <taxon>Bacteria</taxon>
        <taxon>Bacillati</taxon>
        <taxon>Actinomycetota</taxon>
        <taxon>Actinomycetes</taxon>
        <taxon>Streptosporangiales</taxon>
        <taxon>Streptosporangiaceae</taxon>
        <taxon>Sphaerimonospora</taxon>
    </lineage>
</organism>
<reference evidence="1 2" key="1">
    <citation type="submission" date="2024-09" db="EMBL/GenBank/DDBJ databases">
        <authorList>
            <person name="Sun Q."/>
            <person name="Mori K."/>
        </authorList>
    </citation>
    <scope>NUCLEOTIDE SEQUENCE [LARGE SCALE GENOMIC DNA]</scope>
    <source>
        <strain evidence="1 2">TBRC 1851</strain>
    </source>
</reference>
<evidence type="ECO:0000313" key="2">
    <source>
        <dbReference type="Proteomes" id="UP001589870"/>
    </source>
</evidence>
<dbReference type="RefSeq" id="WP_204015418.1">
    <property type="nucleotide sequence ID" value="NZ_JBHMQT010000055.1"/>
</dbReference>
<dbReference type="NCBIfam" id="NF033212">
    <property type="entry name" value="SapB_AmfS_lanti"/>
    <property type="match status" value="1"/>
</dbReference>
<dbReference type="Pfam" id="PF19402">
    <property type="entry name" value="RamS"/>
    <property type="match status" value="1"/>
</dbReference>
<gene>
    <name evidence="1" type="ORF">ACFHYQ_24295</name>
</gene>